<feature type="region of interest" description="Disordered" evidence="1">
    <location>
        <begin position="1"/>
        <end position="76"/>
    </location>
</feature>
<dbReference type="EMBL" id="KQ964246">
    <property type="protein sequence ID" value="KXJ95270.1"/>
    <property type="molecule type" value="Genomic_DNA"/>
</dbReference>
<dbReference type="AlphaFoldDB" id="A0A136JDP5"/>
<dbReference type="Proteomes" id="UP000070501">
    <property type="component" value="Unassembled WGS sequence"/>
</dbReference>
<gene>
    <name evidence="2" type="ORF">Micbo1qcDRAFT_157131</name>
</gene>
<keyword evidence="3" id="KW-1185">Reference proteome</keyword>
<proteinExistence type="predicted"/>
<protein>
    <submittedName>
        <fullName evidence="2">Uncharacterized protein</fullName>
    </submittedName>
</protein>
<organism evidence="2 3">
    <name type="scientific">Microdochium bolleyi</name>
    <dbReference type="NCBI Taxonomy" id="196109"/>
    <lineage>
        <taxon>Eukaryota</taxon>
        <taxon>Fungi</taxon>
        <taxon>Dikarya</taxon>
        <taxon>Ascomycota</taxon>
        <taxon>Pezizomycotina</taxon>
        <taxon>Sordariomycetes</taxon>
        <taxon>Xylariomycetidae</taxon>
        <taxon>Xylariales</taxon>
        <taxon>Microdochiaceae</taxon>
        <taxon>Microdochium</taxon>
    </lineage>
</organism>
<name>A0A136JDP5_9PEZI</name>
<evidence type="ECO:0000256" key="1">
    <source>
        <dbReference type="SAM" id="MobiDB-lite"/>
    </source>
</evidence>
<evidence type="ECO:0000313" key="2">
    <source>
        <dbReference type="EMBL" id="KXJ95270.1"/>
    </source>
</evidence>
<sequence>MAQSATSYNGSSRARPLASQDEDADFSAGMPDDVSQGAMGYNPRDPTARYDDPVAASSVPSKAGIHADTAYDPYQK</sequence>
<evidence type="ECO:0000313" key="3">
    <source>
        <dbReference type="Proteomes" id="UP000070501"/>
    </source>
</evidence>
<dbReference type="OrthoDB" id="4480814at2759"/>
<dbReference type="InParanoid" id="A0A136JDP5"/>
<feature type="compositionally biased region" description="Polar residues" evidence="1">
    <location>
        <begin position="1"/>
        <end position="12"/>
    </location>
</feature>
<accession>A0A136JDP5</accession>
<reference evidence="3" key="1">
    <citation type="submission" date="2016-02" db="EMBL/GenBank/DDBJ databases">
        <title>Draft genome sequence of Microdochium bolleyi, a fungal endophyte of beachgrass.</title>
        <authorList>
            <consortium name="DOE Joint Genome Institute"/>
            <person name="David A.S."/>
            <person name="May G."/>
            <person name="Haridas S."/>
            <person name="Lim J."/>
            <person name="Wang M."/>
            <person name="Labutti K."/>
            <person name="Lipzen A."/>
            <person name="Barry K."/>
            <person name="Grigoriev I.V."/>
        </authorList>
    </citation>
    <scope>NUCLEOTIDE SEQUENCE [LARGE SCALE GENOMIC DNA]</scope>
    <source>
        <strain evidence="3">J235TASD1</strain>
    </source>
</reference>